<keyword evidence="2" id="KW-1133">Transmembrane helix</keyword>
<feature type="compositionally biased region" description="Low complexity" evidence="1">
    <location>
        <begin position="374"/>
        <end position="392"/>
    </location>
</feature>
<evidence type="ECO:0000256" key="1">
    <source>
        <dbReference type="SAM" id="MobiDB-lite"/>
    </source>
</evidence>
<feature type="region of interest" description="Disordered" evidence="1">
    <location>
        <begin position="226"/>
        <end position="259"/>
    </location>
</feature>
<keyword evidence="4" id="KW-1185">Reference proteome</keyword>
<dbReference type="Proteomes" id="UP000192652">
    <property type="component" value="Unassembled WGS sequence"/>
</dbReference>
<dbReference type="EMBL" id="MSPX01000001">
    <property type="protein sequence ID" value="OQP88080.1"/>
    <property type="molecule type" value="Genomic_DNA"/>
</dbReference>
<dbReference type="RefSeq" id="WP_081173019.1">
    <property type="nucleotide sequence ID" value="NZ_MSPX01000001.1"/>
</dbReference>
<evidence type="ECO:0008006" key="5">
    <source>
        <dbReference type="Google" id="ProtNLM"/>
    </source>
</evidence>
<feature type="compositionally biased region" description="Low complexity" evidence="1">
    <location>
        <begin position="624"/>
        <end position="641"/>
    </location>
</feature>
<gene>
    <name evidence="3" type="ORF">BTR14_00980</name>
</gene>
<name>A0ABX3PIT1_9HYPH</name>
<feature type="region of interest" description="Disordered" evidence="1">
    <location>
        <begin position="290"/>
        <end position="451"/>
    </location>
</feature>
<feature type="compositionally biased region" description="Polar residues" evidence="1">
    <location>
        <begin position="576"/>
        <end position="585"/>
    </location>
</feature>
<keyword evidence="2" id="KW-0812">Transmembrane</keyword>
<feature type="region of interest" description="Disordered" evidence="1">
    <location>
        <begin position="472"/>
        <end position="850"/>
    </location>
</feature>
<evidence type="ECO:0000313" key="4">
    <source>
        <dbReference type="Proteomes" id="UP000192652"/>
    </source>
</evidence>
<keyword evidence="2" id="KW-0472">Membrane</keyword>
<feature type="transmembrane region" description="Helical" evidence="2">
    <location>
        <begin position="12"/>
        <end position="33"/>
    </location>
</feature>
<sequence length="850" mass="86620">MEDLIASNGSRFLFAVTIVGLALGALVGVLWLLKHRGTASGLLRGARLREQRLAVLESTAVDARRRLVLVRRDDVEHLLLIGGPADLVLESRPLGAQTTTPGIFGLEARAGLPAGVPEPDATPAGAQGKAGDGPDGGRAEAARSERSFLAATAPVAASGRAEHRDVPQAPPELGGREWDLEGHMPRAARNEGQSPAQPATTLTSPALPAMAAPTAAMALDSSHDHAIDHPAAAPSSQPLTPAPSAAASSPTPPDRLRAAPITDPLDVLFPQEQKEDEASRAAALARRFAPFDDEEDAEEAFAPHRPAPPAAHPATIAQPAAGRPLQTMDPLDALFPPETATPETGVAAAPQAVFSPLQEPSQALEEKPPADSLRPAPRQAAPQIVAAAPVARDLPFQIDPPSAPPATDPPPSDPLDMLFPQTPSTGWPDETTATADGAAHERGEVPRAVDDAGINRAAGAARAPARALGDAASLLPPAAPDLTATAPAGRPRPLPSRAAEPALSGAPATVEDAPPPSEAPPLSRRPAPLAPARSAADDQRARGLGETTGPAAERPADEGQRAPLSPMPKPSREPASAQQAATVTPSMPDGERAKTETATIRPPATASSAIRPATAEPPTPAPATPDETAPAVPGAAAAEFAQKLANERRMPFEQRLARAAAQRAAEAARPKTPPPVSAMGQVLYRDAETTSPAAAPTPARLPPRPEPATVAPVRAATAEAAKAPPAQGGDPRSAADILDAARDRVLPAARPRPPRIAEQPVEAQSLKEQLVQEKPSAPPGSFASILAAGADGKGSPVTSPPASSAQSAATPSAPASSPTPRASAARPTAPRATATQPMPRATPTAPPKSS</sequence>
<proteinExistence type="predicted"/>
<comment type="caution">
    <text evidence="3">The sequence shown here is derived from an EMBL/GenBank/DDBJ whole genome shotgun (WGS) entry which is preliminary data.</text>
</comment>
<feature type="compositionally biased region" description="Low complexity" evidence="1">
    <location>
        <begin position="520"/>
        <end position="534"/>
    </location>
</feature>
<feature type="compositionally biased region" description="Pro residues" evidence="1">
    <location>
        <begin position="401"/>
        <end position="413"/>
    </location>
</feature>
<feature type="compositionally biased region" description="Basic and acidic residues" evidence="1">
    <location>
        <begin position="645"/>
        <end position="656"/>
    </location>
</feature>
<evidence type="ECO:0000313" key="3">
    <source>
        <dbReference type="EMBL" id="OQP88080.1"/>
    </source>
</evidence>
<feature type="compositionally biased region" description="Basic and acidic residues" evidence="1">
    <location>
        <begin position="438"/>
        <end position="450"/>
    </location>
</feature>
<reference evidence="3 4" key="1">
    <citation type="journal article" date="2017" name="Antonie Van Leeuwenhoek">
        <title>Rhizobium rhizosphaerae sp. nov., a novel species isolated from rice rhizosphere.</title>
        <authorList>
            <person name="Zhao J.J."/>
            <person name="Zhang J."/>
            <person name="Zhang R.J."/>
            <person name="Zhang C.W."/>
            <person name="Yin H.Q."/>
            <person name="Zhang X.X."/>
        </authorList>
    </citation>
    <scope>NUCLEOTIDE SEQUENCE [LARGE SCALE GENOMIC DNA]</scope>
    <source>
        <strain evidence="3 4">RD15</strain>
    </source>
</reference>
<feature type="compositionally biased region" description="Low complexity" evidence="1">
    <location>
        <begin position="229"/>
        <end position="249"/>
    </location>
</feature>
<feature type="compositionally biased region" description="Low complexity" evidence="1">
    <location>
        <begin position="689"/>
        <end position="698"/>
    </location>
</feature>
<feature type="compositionally biased region" description="Low complexity" evidence="1">
    <location>
        <begin position="795"/>
        <end position="843"/>
    </location>
</feature>
<protein>
    <recommendedName>
        <fullName evidence="5">Flagellar biosynthesis protein FliO</fullName>
    </recommendedName>
</protein>
<accession>A0ABX3PIT1</accession>
<feature type="compositionally biased region" description="Low complexity" evidence="1">
    <location>
        <begin position="472"/>
        <end position="489"/>
    </location>
</feature>
<feature type="compositionally biased region" description="Low complexity" evidence="1">
    <location>
        <begin position="657"/>
        <end position="667"/>
    </location>
</feature>
<feature type="region of interest" description="Disordered" evidence="1">
    <location>
        <begin position="110"/>
        <end position="179"/>
    </location>
</feature>
<feature type="compositionally biased region" description="Low complexity" evidence="1">
    <location>
        <begin position="312"/>
        <end position="321"/>
    </location>
</feature>
<feature type="compositionally biased region" description="Low complexity" evidence="1">
    <location>
        <begin position="707"/>
        <end position="726"/>
    </location>
</feature>
<evidence type="ECO:0000256" key="2">
    <source>
        <dbReference type="SAM" id="Phobius"/>
    </source>
</evidence>
<feature type="compositionally biased region" description="Basic and acidic residues" evidence="1">
    <location>
        <begin position="135"/>
        <end position="146"/>
    </location>
</feature>
<organism evidence="3 4">
    <name type="scientific">Xaviernesmea rhizosphaerae</name>
    <dbReference type="NCBI Taxonomy" id="1672749"/>
    <lineage>
        <taxon>Bacteria</taxon>
        <taxon>Pseudomonadati</taxon>
        <taxon>Pseudomonadota</taxon>
        <taxon>Alphaproteobacteria</taxon>
        <taxon>Hyphomicrobiales</taxon>
        <taxon>Rhizobiaceae</taxon>
        <taxon>Rhizobium/Agrobacterium group</taxon>
        <taxon>Xaviernesmea</taxon>
    </lineage>
</organism>